<dbReference type="PROSITE" id="PS51171">
    <property type="entry name" value="PREPHENATE_DEHYDR_3"/>
    <property type="match status" value="1"/>
</dbReference>
<dbReference type="InterPro" id="IPR001086">
    <property type="entry name" value="Preph_deHydtase"/>
</dbReference>
<evidence type="ECO:0000256" key="5">
    <source>
        <dbReference type="ARBA" id="ARBA00029440"/>
    </source>
</evidence>
<evidence type="ECO:0000256" key="4">
    <source>
        <dbReference type="ARBA" id="ARBA00023239"/>
    </source>
</evidence>
<gene>
    <name evidence="7" type="ORF">FRX31_034902</name>
</gene>
<accession>A0A7J6UST6</accession>
<dbReference type="Proteomes" id="UP000554482">
    <property type="component" value="Unassembled WGS sequence"/>
</dbReference>
<dbReference type="Gene3D" id="3.40.190.10">
    <property type="entry name" value="Periplasmic binding protein-like II"/>
    <property type="match status" value="2"/>
</dbReference>
<dbReference type="SUPFAM" id="SSF53850">
    <property type="entry name" value="Periplasmic binding protein-like II"/>
    <property type="match status" value="1"/>
</dbReference>
<dbReference type="PANTHER" id="PTHR21022:SF20">
    <property type="entry name" value="AROGENATE DEHYDRATASE_PREPHENATE DEHYDRATASE 1, CHLOROPLASTIC"/>
    <property type="match status" value="1"/>
</dbReference>
<dbReference type="CDD" id="cd13631">
    <property type="entry name" value="PBP2_Ct-PDT_like"/>
    <property type="match status" value="1"/>
</dbReference>
<proteinExistence type="predicted"/>
<keyword evidence="8" id="KW-1185">Reference proteome</keyword>
<sequence length="255" mass="28055">MALKASNLSCSVPQWGKLDSGSKRSELSCRRTDTERICKYSLLGGYQAVYPVNDTDQAPLDVSHRRKIDDPGKLQKNLNILPRPLSVNDLSTSPSDSSKVRVAYKGAPGAFSECAARKAYPLCETVPCEQFEAAFKAVELWLVNKAVLPIESSVGGSVHRNYDLLLRHRLHIALAQCKNNLSKLDVVKESVDDTAGAAQFVASNNLRDTGAIASARAAEIYGLDILAERVEVMYSFTFGCLKDLLKWIILLFNFT</sequence>
<keyword evidence="2" id="KW-0057">Aromatic amino acid biosynthesis</keyword>
<dbReference type="AlphaFoldDB" id="A0A7J6UST6"/>
<comment type="pathway">
    <text evidence="5">Amino-acid biosynthesis.</text>
</comment>
<dbReference type="Pfam" id="PF00800">
    <property type="entry name" value="PDT"/>
    <property type="match status" value="2"/>
</dbReference>
<evidence type="ECO:0000256" key="1">
    <source>
        <dbReference type="ARBA" id="ARBA00022605"/>
    </source>
</evidence>
<evidence type="ECO:0000259" key="6">
    <source>
        <dbReference type="PROSITE" id="PS51171"/>
    </source>
</evidence>
<comment type="caution">
    <text evidence="7">The sequence shown here is derived from an EMBL/GenBank/DDBJ whole genome shotgun (WGS) entry which is preliminary data.</text>
</comment>
<evidence type="ECO:0000256" key="2">
    <source>
        <dbReference type="ARBA" id="ARBA00023141"/>
    </source>
</evidence>
<dbReference type="GO" id="GO:0004664">
    <property type="term" value="F:prephenate dehydratase activity"/>
    <property type="evidence" value="ECO:0007669"/>
    <property type="project" value="InterPro"/>
</dbReference>
<keyword evidence="4" id="KW-0456">Lyase</keyword>
<evidence type="ECO:0000313" key="7">
    <source>
        <dbReference type="EMBL" id="KAF5175511.1"/>
    </source>
</evidence>
<dbReference type="PANTHER" id="PTHR21022">
    <property type="entry name" value="PREPHENATE DEHYDRATASE P PROTEIN"/>
    <property type="match status" value="1"/>
</dbReference>
<dbReference type="GO" id="GO:0009507">
    <property type="term" value="C:chloroplast"/>
    <property type="evidence" value="ECO:0007669"/>
    <property type="project" value="TreeGrafter"/>
</dbReference>
<evidence type="ECO:0000256" key="3">
    <source>
        <dbReference type="ARBA" id="ARBA00023222"/>
    </source>
</evidence>
<evidence type="ECO:0000313" key="8">
    <source>
        <dbReference type="Proteomes" id="UP000554482"/>
    </source>
</evidence>
<organism evidence="7 8">
    <name type="scientific">Thalictrum thalictroides</name>
    <name type="common">Rue-anemone</name>
    <name type="synonym">Anemone thalictroides</name>
    <dbReference type="NCBI Taxonomy" id="46969"/>
    <lineage>
        <taxon>Eukaryota</taxon>
        <taxon>Viridiplantae</taxon>
        <taxon>Streptophyta</taxon>
        <taxon>Embryophyta</taxon>
        <taxon>Tracheophyta</taxon>
        <taxon>Spermatophyta</taxon>
        <taxon>Magnoliopsida</taxon>
        <taxon>Ranunculales</taxon>
        <taxon>Ranunculaceae</taxon>
        <taxon>Thalictroideae</taxon>
        <taxon>Thalictrum</taxon>
    </lineage>
</organism>
<keyword evidence="1" id="KW-0028">Amino-acid biosynthesis</keyword>
<dbReference type="OrthoDB" id="2414662at2759"/>
<feature type="domain" description="Prephenate dehydratase" evidence="6">
    <location>
        <begin position="101"/>
        <end position="255"/>
    </location>
</feature>
<dbReference type="EMBL" id="JABWDY010043957">
    <property type="protein sequence ID" value="KAF5175511.1"/>
    <property type="molecule type" value="Genomic_DNA"/>
</dbReference>
<keyword evidence="3" id="KW-0584">Phenylalanine biosynthesis</keyword>
<reference evidence="7 8" key="1">
    <citation type="submission" date="2020-06" db="EMBL/GenBank/DDBJ databases">
        <title>Transcriptomic and genomic resources for Thalictrum thalictroides and T. hernandezii: Facilitating candidate gene discovery in an emerging model plant lineage.</title>
        <authorList>
            <person name="Arias T."/>
            <person name="Riano-Pachon D.M."/>
            <person name="Di Stilio V.S."/>
        </authorList>
    </citation>
    <scope>NUCLEOTIDE SEQUENCE [LARGE SCALE GENOMIC DNA]</scope>
    <source>
        <strain evidence="8">cv. WT478/WT964</strain>
        <tissue evidence="7">Leaves</tissue>
    </source>
</reference>
<dbReference type="GO" id="GO:0047769">
    <property type="term" value="F:arogenate dehydratase activity"/>
    <property type="evidence" value="ECO:0007669"/>
    <property type="project" value="TreeGrafter"/>
</dbReference>
<dbReference type="GO" id="GO:0009094">
    <property type="term" value="P:L-phenylalanine biosynthetic process"/>
    <property type="evidence" value="ECO:0007669"/>
    <property type="project" value="UniProtKB-KW"/>
</dbReference>
<name>A0A7J6UST6_THATH</name>
<protein>
    <submittedName>
        <fullName evidence="7">Arogenate dehydratase/prephenate dehydratase 1 protein</fullName>
    </submittedName>
</protein>